<comment type="caution">
    <text evidence="22">Lacks conserved residue(s) required for the propagation of feature annotation.</text>
</comment>
<evidence type="ECO:0000256" key="11">
    <source>
        <dbReference type="ARBA" id="ARBA00022925"/>
    </source>
</evidence>
<comment type="subcellular location">
    <subcellularLocation>
        <location evidence="2 22">Membrane</location>
        <topology evidence="2 22">Multi-pass membrane protein</topology>
    </subcellularLocation>
</comment>
<keyword evidence="12 22" id="KW-1133">Transmembrane helix</keyword>
<dbReference type="Gene3D" id="3.30.300.30">
    <property type="match status" value="1"/>
</dbReference>
<dbReference type="InterPro" id="IPR025110">
    <property type="entry name" value="AMP-bd_C"/>
</dbReference>
<name>A0ABD1CET0_CULPP</name>
<dbReference type="GO" id="GO:0003987">
    <property type="term" value="F:acetate-CoA ligase activity"/>
    <property type="evidence" value="ECO:0007669"/>
    <property type="project" value="UniProtKB-EC"/>
</dbReference>
<evidence type="ECO:0000256" key="20">
    <source>
        <dbReference type="ARBA" id="ARBA00023305"/>
    </source>
</evidence>
<dbReference type="GO" id="GO:0005524">
    <property type="term" value="F:ATP binding"/>
    <property type="evidence" value="ECO:0007669"/>
    <property type="project" value="UniProtKB-KW"/>
</dbReference>
<dbReference type="PROSITE" id="PS00237">
    <property type="entry name" value="G_PROTEIN_RECEP_F1_1"/>
    <property type="match status" value="1"/>
</dbReference>
<keyword evidence="19 22" id="KW-0807">Transducer</keyword>
<evidence type="ECO:0000256" key="12">
    <source>
        <dbReference type="ARBA" id="ARBA00022989"/>
    </source>
</evidence>
<keyword evidence="9" id="KW-0547">Nucleotide-binding</keyword>
<dbReference type="EMBL" id="JBEHCU010012950">
    <property type="protein sequence ID" value="KAL1374900.1"/>
    <property type="molecule type" value="Genomic_DNA"/>
</dbReference>
<feature type="transmembrane region" description="Helical" evidence="22">
    <location>
        <begin position="638"/>
        <end position="661"/>
    </location>
</feature>
<comment type="caution">
    <text evidence="24">The sequence shown here is derived from an EMBL/GenBank/DDBJ whole genome shotgun (WGS) entry which is preliminary data.</text>
</comment>
<evidence type="ECO:0000259" key="23">
    <source>
        <dbReference type="PROSITE" id="PS50262"/>
    </source>
</evidence>
<keyword evidence="17 22" id="KW-0675">Receptor</keyword>
<gene>
    <name evidence="24" type="ORF">pipiens_017830</name>
</gene>
<dbReference type="InterPro" id="IPR027430">
    <property type="entry name" value="Retinal_BS"/>
</dbReference>
<evidence type="ECO:0000256" key="15">
    <source>
        <dbReference type="ARBA" id="ARBA00023136"/>
    </source>
</evidence>
<comment type="similarity">
    <text evidence="22">Belongs to the G-protein coupled receptor 1 family. Opsin subfamily.</text>
</comment>
<dbReference type="Pfam" id="PF00001">
    <property type="entry name" value="7tm_1"/>
    <property type="match status" value="1"/>
</dbReference>
<dbReference type="Pfam" id="PF13193">
    <property type="entry name" value="AMP-binding_C"/>
    <property type="match status" value="1"/>
</dbReference>
<evidence type="ECO:0000256" key="14">
    <source>
        <dbReference type="ARBA" id="ARBA00023040"/>
    </source>
</evidence>
<keyword evidence="25" id="KW-1185">Reference proteome</keyword>
<keyword evidence="8 22" id="KW-0812">Transmembrane</keyword>
<dbReference type="InterPro" id="IPR020845">
    <property type="entry name" value="AMP-binding_CS"/>
</dbReference>
<evidence type="ECO:0000313" key="25">
    <source>
        <dbReference type="Proteomes" id="UP001562425"/>
    </source>
</evidence>
<reference evidence="24 25" key="1">
    <citation type="submission" date="2024-05" db="EMBL/GenBank/DDBJ databases">
        <title>Culex pipiens pipiens assembly and annotation.</title>
        <authorList>
            <person name="Alout H."/>
            <person name="Durand T."/>
        </authorList>
    </citation>
    <scope>NUCLEOTIDE SEQUENCE [LARGE SCALE GENOMIC DNA]</scope>
    <source>
        <strain evidence="24">HA-2024</strain>
        <tissue evidence="24">Whole body</tissue>
    </source>
</reference>
<dbReference type="PANTHER" id="PTHR24095">
    <property type="entry name" value="ACETYL-COENZYME A SYNTHETASE"/>
    <property type="match status" value="1"/>
</dbReference>
<evidence type="ECO:0000256" key="5">
    <source>
        <dbReference type="ARBA" id="ARBA00022543"/>
    </source>
</evidence>
<dbReference type="NCBIfam" id="NF001208">
    <property type="entry name" value="PRK00174.1"/>
    <property type="match status" value="1"/>
</dbReference>
<dbReference type="InterPro" id="IPR042099">
    <property type="entry name" value="ANL_N_sf"/>
</dbReference>
<evidence type="ECO:0000256" key="19">
    <source>
        <dbReference type="ARBA" id="ARBA00023224"/>
    </source>
</evidence>
<dbReference type="PROSITE" id="PS00238">
    <property type="entry name" value="OPSIN"/>
    <property type="match status" value="1"/>
</dbReference>
<dbReference type="InterPro" id="IPR000276">
    <property type="entry name" value="GPCR_Rhodpsn"/>
</dbReference>
<dbReference type="CDD" id="cd15079">
    <property type="entry name" value="7tmA_photoreceptors_insect"/>
    <property type="match status" value="1"/>
</dbReference>
<dbReference type="Gene3D" id="3.40.50.12780">
    <property type="entry name" value="N-terminal domain of ligase-like"/>
    <property type="match status" value="1"/>
</dbReference>
<dbReference type="EC" id="6.2.1.1" evidence="4"/>
<sequence length="958" mass="107741">MLISCHHLFEDFKTQISSTLNYREGNHPDDYSRLTYRKLLEEVCRFANVLKSHGVQKGDRVSIYMPMVMELPVAMLACARIGAVHSIVFAGFSSDSLAERMHDCQAKVLITADGAWRGEKILHLKNICDEAMTKTEEMGHRVGTCVVVSHINRVTPGNSDWDGEFDTPWTDDRDFWWHQEMEEADTSCYPEWMAAEDPLFMLYTSGSTGKPKGVLHTTAGYLLYAATTFKIVFDYKPHDVYWCTADIGWITGHTYVLYGPLANGATSVMFEGSPFFPENDRYWEVVDKYKVTQFYTAPTAIRSLMKYGDEPVLKHDLSTLRVLGSVGEPINPEAWMWYYKVVGKEKCSIVDTFWQTETGGHVITPLPGATPMKPGSASFPFFGVKPTLLDESGNEVKGEGEGYLVFSQPWPGMMRTLFNNHPRYESTYFSKFNGFYCTGDGARRDADGYYWVTGRVDDMLNVSGHLMSTAEVESVLTEHTRVSEAAVVSRPHPVKGECLYCFITPNQNEVFDKTLINELKVLVRERIGPFAQPDVIQHAPGLPKTRSGKIMRRVLRKVAVNDREIGDTSTLADEAIIEQLFANRPLVKCNMASYAAAWKAAEAVANLTVVDKVPADMLHMVDSHWYQFPPMNPLWHAMLGWAIFFLCLISVIGNGMVVYIFTNTRTLRTPSNLLVVNLAFSDFLMMFTMGPPMVINCYYETWVFGAFACEVYGMFGSLFGCVSIWTMTMIAFDRYNVIVKGLSAKPLTNNGALVQIFGVWIASLGWTLAPFFGWNRYVPEGNMSACGTDYLTDTMLSRSYILVYSMFVYFAPLLLIIYSYIFIIKAVSAHEKNMREQAKKMNVASLRSQETQSTSTEMKLAKVALVTISLWFMAWTPYLIINYTGIFKAAPITPLATIWGSLFAKANAVYNPIVYGISHPKYRAALYQKFPSLSCSDSVEDTQSMASAETTVAEKTAA</sequence>
<keyword evidence="10" id="KW-0067">ATP-binding</keyword>
<evidence type="ECO:0000256" key="6">
    <source>
        <dbReference type="ARBA" id="ARBA00022598"/>
    </source>
</evidence>
<dbReference type="FunFam" id="3.30.300.30:FF:000004">
    <property type="entry name" value="Acetyl-coenzyme A synthetase"/>
    <property type="match status" value="1"/>
</dbReference>
<dbReference type="SUPFAM" id="SSF56801">
    <property type="entry name" value="Acetyl-CoA synthetase-like"/>
    <property type="match status" value="1"/>
</dbReference>
<keyword evidence="13 22" id="KW-0157">Chromophore</keyword>
<comment type="similarity">
    <text evidence="3">Belongs to the ATP-dependent AMP-binding enzyme family.</text>
</comment>
<evidence type="ECO:0000256" key="4">
    <source>
        <dbReference type="ARBA" id="ARBA00013275"/>
    </source>
</evidence>
<keyword evidence="14 22" id="KW-0297">G-protein coupled receptor</keyword>
<accession>A0ABD1CET0</accession>
<dbReference type="SMART" id="SM01381">
    <property type="entry name" value="7TM_GPCR_Srsx"/>
    <property type="match status" value="1"/>
</dbReference>
<evidence type="ECO:0000256" key="2">
    <source>
        <dbReference type="ARBA" id="ARBA00004141"/>
    </source>
</evidence>
<evidence type="ECO:0000313" key="24">
    <source>
        <dbReference type="EMBL" id="KAL1374900.1"/>
    </source>
</evidence>
<evidence type="ECO:0000256" key="7">
    <source>
        <dbReference type="ARBA" id="ARBA00022606"/>
    </source>
</evidence>
<keyword evidence="15 22" id="KW-0472">Membrane</keyword>
<dbReference type="FunFam" id="3.40.50.12780:FF:000001">
    <property type="entry name" value="Acetyl-coenzyme A synthetase"/>
    <property type="match status" value="1"/>
</dbReference>
<keyword evidence="18" id="KW-0325">Glycoprotein</keyword>
<protein>
    <recommendedName>
        <fullName evidence="4">acetate--CoA ligase</fullName>
        <ecNumber evidence="4">6.2.1.1</ecNumber>
    </recommendedName>
    <alternativeName>
        <fullName evidence="21">Acetyl-CoA synthetase</fullName>
    </alternativeName>
</protein>
<evidence type="ECO:0000256" key="13">
    <source>
        <dbReference type="ARBA" id="ARBA00022991"/>
    </source>
</evidence>
<keyword evidence="11 22" id="KW-0681">Retinal protein</keyword>
<keyword evidence="20" id="KW-0844">Vision</keyword>
<dbReference type="FunFam" id="1.20.1070.10:FF:000044">
    <property type="entry name" value="Opsin, ultraviolet-sensitive"/>
    <property type="match status" value="1"/>
</dbReference>
<dbReference type="CDD" id="cd05966">
    <property type="entry name" value="ACS"/>
    <property type="match status" value="1"/>
</dbReference>
<keyword evidence="7 22" id="KW-0716">Sensory transduction</keyword>
<keyword evidence="5 22" id="KW-0600">Photoreceptor protein</keyword>
<organism evidence="24 25">
    <name type="scientific">Culex pipiens pipiens</name>
    <name type="common">Northern house mosquito</name>
    <dbReference type="NCBI Taxonomy" id="38569"/>
    <lineage>
        <taxon>Eukaryota</taxon>
        <taxon>Metazoa</taxon>
        <taxon>Ecdysozoa</taxon>
        <taxon>Arthropoda</taxon>
        <taxon>Hexapoda</taxon>
        <taxon>Insecta</taxon>
        <taxon>Pterygota</taxon>
        <taxon>Neoptera</taxon>
        <taxon>Endopterygota</taxon>
        <taxon>Diptera</taxon>
        <taxon>Nematocera</taxon>
        <taxon>Culicoidea</taxon>
        <taxon>Culicidae</taxon>
        <taxon>Culicinae</taxon>
        <taxon>Culicini</taxon>
        <taxon>Culex</taxon>
        <taxon>Culex</taxon>
    </lineage>
</organism>
<dbReference type="InterPro" id="IPR011904">
    <property type="entry name" value="Ac_CoA_lig"/>
</dbReference>
<keyword evidence="6" id="KW-0436">Ligase</keyword>
<feature type="transmembrane region" description="Helical" evidence="22">
    <location>
        <begin position="863"/>
        <end position="881"/>
    </location>
</feature>
<dbReference type="AlphaFoldDB" id="A0ABD1CET0"/>
<dbReference type="GO" id="GO:0007602">
    <property type="term" value="P:phototransduction"/>
    <property type="evidence" value="ECO:0007669"/>
    <property type="project" value="UniProtKB-KW"/>
</dbReference>
<dbReference type="PRINTS" id="PR00237">
    <property type="entry name" value="GPCRRHODOPSN"/>
</dbReference>
<dbReference type="InterPro" id="IPR045851">
    <property type="entry name" value="AMP-bd_C_sf"/>
</dbReference>
<dbReference type="PANTHER" id="PTHR24095:SF244">
    <property type="entry name" value="ACETYL-COENZYME A SYNTHETASE"/>
    <property type="match status" value="1"/>
</dbReference>
<feature type="domain" description="G-protein coupled receptors family 1 profile" evidence="23">
    <location>
        <begin position="653"/>
        <end position="915"/>
    </location>
</feature>
<dbReference type="PROSITE" id="PS00455">
    <property type="entry name" value="AMP_BINDING"/>
    <property type="match status" value="1"/>
</dbReference>
<evidence type="ECO:0000256" key="8">
    <source>
        <dbReference type="ARBA" id="ARBA00022692"/>
    </source>
</evidence>
<feature type="transmembrane region" description="Helical" evidence="22">
    <location>
        <begin position="711"/>
        <end position="732"/>
    </location>
</feature>
<evidence type="ECO:0000256" key="3">
    <source>
        <dbReference type="ARBA" id="ARBA00006432"/>
    </source>
</evidence>
<evidence type="ECO:0000256" key="22">
    <source>
        <dbReference type="RuleBase" id="RU004951"/>
    </source>
</evidence>
<dbReference type="InterPro" id="IPR017452">
    <property type="entry name" value="GPCR_Rhodpsn_7TM"/>
</dbReference>
<evidence type="ECO:0000256" key="21">
    <source>
        <dbReference type="ARBA" id="ARBA00080059"/>
    </source>
</evidence>
<dbReference type="NCBIfam" id="TIGR02188">
    <property type="entry name" value="Ac_CoA_lig_AcsA"/>
    <property type="match status" value="1"/>
</dbReference>
<keyword evidence="16" id="KW-1015">Disulfide bond</keyword>
<dbReference type="Pfam" id="PF00501">
    <property type="entry name" value="AMP-binding"/>
    <property type="match status" value="1"/>
</dbReference>
<feature type="transmembrane region" description="Helical" evidence="22">
    <location>
        <begin position="801"/>
        <end position="824"/>
    </location>
</feature>
<dbReference type="InterPro" id="IPR001391">
    <property type="entry name" value="Opsin_lateye"/>
</dbReference>
<dbReference type="PRINTS" id="PR00238">
    <property type="entry name" value="OPSIN"/>
</dbReference>
<dbReference type="PRINTS" id="PR00578">
    <property type="entry name" value="OPSINLTRLEYE"/>
</dbReference>
<feature type="transmembrane region" description="Helical" evidence="22">
    <location>
        <begin position="673"/>
        <end position="691"/>
    </location>
</feature>
<dbReference type="PROSITE" id="PS50262">
    <property type="entry name" value="G_PROTEIN_RECEP_F1_2"/>
    <property type="match status" value="1"/>
</dbReference>
<dbReference type="GO" id="GO:0008020">
    <property type="term" value="F:G protein-coupled photoreceptor activity"/>
    <property type="evidence" value="ECO:0007669"/>
    <property type="project" value="UniProtKB-ARBA"/>
</dbReference>
<evidence type="ECO:0000256" key="9">
    <source>
        <dbReference type="ARBA" id="ARBA00022741"/>
    </source>
</evidence>
<dbReference type="Proteomes" id="UP001562425">
    <property type="component" value="Unassembled WGS sequence"/>
</dbReference>
<evidence type="ECO:0000256" key="18">
    <source>
        <dbReference type="ARBA" id="ARBA00023180"/>
    </source>
</evidence>
<evidence type="ECO:0000256" key="17">
    <source>
        <dbReference type="ARBA" id="ARBA00023170"/>
    </source>
</evidence>
<feature type="transmembrane region" description="Helical" evidence="22">
    <location>
        <begin position="752"/>
        <end position="774"/>
    </location>
</feature>
<dbReference type="SUPFAM" id="SSF81321">
    <property type="entry name" value="Family A G protein-coupled receptor-like"/>
    <property type="match status" value="1"/>
</dbReference>
<comment type="function">
    <text evidence="1">Visual pigments are the light-absorbing molecules that mediate vision. They consist of an apoprotein, opsin, covalently linked to cis-retinal.</text>
</comment>
<dbReference type="Gene3D" id="1.20.1070.10">
    <property type="entry name" value="Rhodopsin 7-helix transmembrane proteins"/>
    <property type="match status" value="1"/>
</dbReference>
<proteinExistence type="inferred from homology"/>
<dbReference type="InterPro" id="IPR001760">
    <property type="entry name" value="Opsin"/>
</dbReference>
<dbReference type="GO" id="GO:0007601">
    <property type="term" value="P:visual perception"/>
    <property type="evidence" value="ECO:0007669"/>
    <property type="project" value="UniProtKB-KW"/>
</dbReference>
<dbReference type="InterPro" id="IPR000873">
    <property type="entry name" value="AMP-dep_synth/lig_dom"/>
</dbReference>
<evidence type="ECO:0000256" key="10">
    <source>
        <dbReference type="ARBA" id="ARBA00022840"/>
    </source>
</evidence>
<evidence type="ECO:0000256" key="16">
    <source>
        <dbReference type="ARBA" id="ARBA00023157"/>
    </source>
</evidence>
<evidence type="ECO:0000256" key="1">
    <source>
        <dbReference type="ARBA" id="ARBA00002881"/>
    </source>
</evidence>
<dbReference type="GO" id="GO:0016020">
    <property type="term" value="C:membrane"/>
    <property type="evidence" value="ECO:0007669"/>
    <property type="project" value="UniProtKB-SubCell"/>
</dbReference>